<comment type="similarity">
    <text evidence="6">Belongs to the methyltransferase superfamily. RNA methyltransferase RsmG family.</text>
</comment>
<keyword evidence="3 6" id="KW-0489">Methyltransferase</keyword>
<dbReference type="OrthoDB" id="9808773at2"/>
<dbReference type="InterPro" id="IPR029063">
    <property type="entry name" value="SAM-dependent_MTases_sf"/>
</dbReference>
<comment type="subcellular location">
    <subcellularLocation>
        <location evidence="6">Cytoplasm</location>
    </subcellularLocation>
</comment>
<keyword evidence="8" id="KW-1185">Reference proteome</keyword>
<evidence type="ECO:0000256" key="2">
    <source>
        <dbReference type="ARBA" id="ARBA00022552"/>
    </source>
</evidence>
<evidence type="ECO:0000313" key="7">
    <source>
        <dbReference type="EMBL" id="RDU74098.1"/>
    </source>
</evidence>
<dbReference type="NCBIfam" id="TIGR00138">
    <property type="entry name" value="rsmG_gidB"/>
    <property type="match status" value="1"/>
</dbReference>
<sequence length="179" mass="20829">MSTKLEDFTNLLLEWNCIHNLGGNLDKALIENYILDSIYPLDFIQPFSKCMDIGSGAGFPAIPLAIKNPDQEFFLVEPRKKRSAFLQYICTEIGLCNVVVCKKRIQDMDKAIRVDLITSRALMATKELIKLSGHFLEQDGYFLFYKGVKLEDEICCDIKKYPHNDQRIYFYERKEFCDF</sequence>
<dbReference type="Gene3D" id="3.40.50.150">
    <property type="entry name" value="Vaccinia Virus protein VP39"/>
    <property type="match status" value="1"/>
</dbReference>
<dbReference type="PANTHER" id="PTHR31760">
    <property type="entry name" value="S-ADENOSYL-L-METHIONINE-DEPENDENT METHYLTRANSFERASES SUPERFAMILY PROTEIN"/>
    <property type="match status" value="1"/>
</dbReference>
<keyword evidence="2 6" id="KW-0698">rRNA processing</keyword>
<keyword evidence="4 6" id="KW-0808">Transferase</keyword>
<evidence type="ECO:0000256" key="1">
    <source>
        <dbReference type="ARBA" id="ARBA00022490"/>
    </source>
</evidence>
<dbReference type="InterPro" id="IPR003682">
    <property type="entry name" value="rRNA_ssu_MeTfrase_G"/>
</dbReference>
<dbReference type="PANTHER" id="PTHR31760:SF0">
    <property type="entry name" value="S-ADENOSYL-L-METHIONINE-DEPENDENT METHYLTRANSFERASES SUPERFAMILY PROTEIN"/>
    <property type="match status" value="1"/>
</dbReference>
<keyword evidence="5 6" id="KW-0949">S-adenosyl-L-methionine</keyword>
<dbReference type="PIRSF" id="PIRSF003078">
    <property type="entry name" value="GidB"/>
    <property type="match status" value="1"/>
</dbReference>
<dbReference type="EC" id="2.1.1.-" evidence="6"/>
<feature type="binding site" evidence="6">
    <location>
        <position position="59"/>
    </location>
    <ligand>
        <name>S-adenosyl-L-methionine</name>
        <dbReference type="ChEBI" id="CHEBI:59789"/>
    </ligand>
</feature>
<dbReference type="GO" id="GO:0070043">
    <property type="term" value="F:rRNA (guanine-N7-)-methyltransferase activity"/>
    <property type="evidence" value="ECO:0007669"/>
    <property type="project" value="UniProtKB-UniRule"/>
</dbReference>
<protein>
    <recommendedName>
        <fullName evidence="6">Ribosomal RNA small subunit methyltransferase G</fullName>
        <ecNumber evidence="6">2.1.1.-</ecNumber>
    </recommendedName>
    <alternativeName>
        <fullName evidence="6">16S rRNA 7-methylguanosine methyltransferase</fullName>
        <shortName evidence="6">16S rRNA m7G methyltransferase</shortName>
    </alternativeName>
</protein>
<proteinExistence type="inferred from homology"/>
<dbReference type="SUPFAM" id="SSF53335">
    <property type="entry name" value="S-adenosyl-L-methionine-dependent methyltransferases"/>
    <property type="match status" value="1"/>
</dbReference>
<dbReference type="HAMAP" id="MF_00074">
    <property type="entry name" value="16SrRNA_methyltr_G"/>
    <property type="match status" value="1"/>
</dbReference>
<feature type="binding site" evidence="6">
    <location>
        <position position="54"/>
    </location>
    <ligand>
        <name>S-adenosyl-L-methionine</name>
        <dbReference type="ChEBI" id="CHEBI:59789"/>
    </ligand>
</feature>
<evidence type="ECO:0000256" key="5">
    <source>
        <dbReference type="ARBA" id="ARBA00022691"/>
    </source>
</evidence>
<evidence type="ECO:0000256" key="3">
    <source>
        <dbReference type="ARBA" id="ARBA00022603"/>
    </source>
</evidence>
<dbReference type="GO" id="GO:0005829">
    <property type="term" value="C:cytosol"/>
    <property type="evidence" value="ECO:0007669"/>
    <property type="project" value="TreeGrafter"/>
</dbReference>
<name>A0A3D8J9I4_9HELI</name>
<evidence type="ECO:0000313" key="8">
    <source>
        <dbReference type="Proteomes" id="UP000256695"/>
    </source>
</evidence>
<dbReference type="Pfam" id="PF02527">
    <property type="entry name" value="GidB"/>
    <property type="match status" value="1"/>
</dbReference>
<comment type="caution">
    <text evidence="7">The sequence shown here is derived from an EMBL/GenBank/DDBJ whole genome shotgun (WGS) entry which is preliminary data.</text>
</comment>
<dbReference type="EMBL" id="NXLX01000005">
    <property type="protein sequence ID" value="RDU74098.1"/>
    <property type="molecule type" value="Genomic_DNA"/>
</dbReference>
<comment type="caution">
    <text evidence="6">Lacks conserved residue(s) required for the propagation of feature annotation.</text>
</comment>
<feature type="binding site" evidence="6">
    <location>
        <position position="120"/>
    </location>
    <ligand>
        <name>S-adenosyl-L-methionine</name>
        <dbReference type="ChEBI" id="CHEBI:59789"/>
    </ligand>
</feature>
<gene>
    <name evidence="6" type="primary">rsmG</name>
    <name evidence="7" type="ORF">CQA57_03125</name>
</gene>
<dbReference type="AlphaFoldDB" id="A0A3D8J9I4"/>
<feature type="binding site" evidence="6">
    <location>
        <begin position="105"/>
        <end position="106"/>
    </location>
    <ligand>
        <name>S-adenosyl-L-methionine</name>
        <dbReference type="ChEBI" id="CHEBI:59789"/>
    </ligand>
</feature>
<keyword evidence="1 6" id="KW-0963">Cytoplasm</keyword>
<accession>A0A3D8J9I4</accession>
<comment type="function">
    <text evidence="6">Specifically methylates the N7 position of a guanine in 16S rRNA.</text>
</comment>
<evidence type="ECO:0000256" key="6">
    <source>
        <dbReference type="HAMAP-Rule" id="MF_00074"/>
    </source>
</evidence>
<reference evidence="7 8" key="1">
    <citation type="submission" date="2018-04" db="EMBL/GenBank/DDBJ databases">
        <title>Novel Campyloabacter and Helicobacter Species and Strains.</title>
        <authorList>
            <person name="Mannion A.J."/>
            <person name="Shen Z."/>
            <person name="Fox J.G."/>
        </authorList>
    </citation>
    <scope>NUCLEOTIDE SEQUENCE [LARGE SCALE GENOMIC DNA]</scope>
    <source>
        <strain evidence="7 8">MIT 04-9362</strain>
    </source>
</reference>
<dbReference type="RefSeq" id="WP_115578780.1">
    <property type="nucleotide sequence ID" value="NZ_NXLX01000005.1"/>
</dbReference>
<evidence type="ECO:0000256" key="4">
    <source>
        <dbReference type="ARBA" id="ARBA00022679"/>
    </source>
</evidence>
<dbReference type="Proteomes" id="UP000256695">
    <property type="component" value="Unassembled WGS sequence"/>
</dbReference>
<organism evidence="7 8">
    <name type="scientific">Helicobacter anseris</name>
    <dbReference type="NCBI Taxonomy" id="375926"/>
    <lineage>
        <taxon>Bacteria</taxon>
        <taxon>Pseudomonadati</taxon>
        <taxon>Campylobacterota</taxon>
        <taxon>Epsilonproteobacteria</taxon>
        <taxon>Campylobacterales</taxon>
        <taxon>Helicobacteraceae</taxon>
        <taxon>Helicobacter</taxon>
    </lineage>
</organism>